<organism evidence="1 2">
    <name type="scientific">Pseudoalteromonas aurantia</name>
    <dbReference type="NCBI Taxonomy" id="43654"/>
    <lineage>
        <taxon>Bacteria</taxon>
        <taxon>Pseudomonadati</taxon>
        <taxon>Pseudomonadota</taxon>
        <taxon>Gammaproteobacteria</taxon>
        <taxon>Alteromonadales</taxon>
        <taxon>Pseudoalteromonadaceae</taxon>
        <taxon>Pseudoalteromonas</taxon>
    </lineage>
</organism>
<accession>A0A5S3VBL9</accession>
<dbReference type="AlphaFoldDB" id="A0A5S3VBL9"/>
<evidence type="ECO:0000313" key="1">
    <source>
        <dbReference type="EMBL" id="TMO69346.1"/>
    </source>
</evidence>
<dbReference type="OrthoDB" id="6309115at2"/>
<feature type="non-terminal residue" evidence="1">
    <location>
        <position position="114"/>
    </location>
</feature>
<reference evidence="2" key="2">
    <citation type="submission" date="2019-06" db="EMBL/GenBank/DDBJ databases">
        <title>Co-occurence of chitin degradation, pigmentation and bioactivity in marine Pseudoalteromonas.</title>
        <authorList>
            <person name="Sonnenschein E.C."/>
            <person name="Bech P.K."/>
        </authorList>
    </citation>
    <scope>NUCLEOTIDE SEQUENCE [LARGE SCALE GENOMIC DNA]</scope>
    <source>
        <strain evidence="2">S3790</strain>
    </source>
</reference>
<dbReference type="InterPro" id="IPR001611">
    <property type="entry name" value="Leu-rich_rpt"/>
</dbReference>
<dbReference type="Gene3D" id="3.80.10.10">
    <property type="entry name" value="Ribonuclease Inhibitor"/>
    <property type="match status" value="1"/>
</dbReference>
<dbReference type="Proteomes" id="UP000307217">
    <property type="component" value="Unassembled WGS sequence"/>
</dbReference>
<gene>
    <name evidence="1" type="ORF">CWC19_05510</name>
</gene>
<comment type="caution">
    <text evidence="1">The sequence shown here is derived from an EMBL/GenBank/DDBJ whole genome shotgun (WGS) entry which is preliminary data.</text>
</comment>
<protein>
    <recommendedName>
        <fullName evidence="3">Receptor-type protein kinase</fullName>
    </recommendedName>
</protein>
<dbReference type="InterPro" id="IPR032675">
    <property type="entry name" value="LRR_dom_sf"/>
</dbReference>
<dbReference type="SUPFAM" id="SSF52058">
    <property type="entry name" value="L domain-like"/>
    <property type="match status" value="1"/>
</dbReference>
<reference evidence="1 2" key="1">
    <citation type="submission" date="2018-01" db="EMBL/GenBank/DDBJ databases">
        <authorList>
            <person name="Paulsen S."/>
            <person name="Gram L.K."/>
        </authorList>
    </citation>
    <scope>NUCLEOTIDE SEQUENCE [LARGE SCALE GENOMIC DNA]</scope>
    <source>
        <strain evidence="1 2">S3790</strain>
    </source>
</reference>
<evidence type="ECO:0008006" key="3">
    <source>
        <dbReference type="Google" id="ProtNLM"/>
    </source>
</evidence>
<proteinExistence type="predicted"/>
<sequence length="114" mass="12311">MENEQQLDALEVAHTRIQTALDTGATSLSLSGLHFTYLPTTLSVLADTLTELDLSFCWSLTNLDGLMGLTQLTQLDLSGCRSIVHLDVIGGMTQLTQLDLSGCMSIVRRAGVWG</sequence>
<evidence type="ECO:0000313" key="2">
    <source>
        <dbReference type="Proteomes" id="UP000307217"/>
    </source>
</evidence>
<dbReference type="RefSeq" id="WP_138590739.1">
    <property type="nucleotide sequence ID" value="NZ_PNBX01000018.1"/>
</dbReference>
<dbReference type="EMBL" id="PNBX01000018">
    <property type="protein sequence ID" value="TMO69346.1"/>
    <property type="molecule type" value="Genomic_DNA"/>
</dbReference>
<dbReference type="Pfam" id="PF13516">
    <property type="entry name" value="LRR_6"/>
    <property type="match status" value="1"/>
</dbReference>
<name>A0A5S3VBL9_9GAMM</name>